<evidence type="ECO:0000313" key="2">
    <source>
        <dbReference type="EMBL" id="SPF42916.1"/>
    </source>
</evidence>
<dbReference type="Gene3D" id="3.40.50.12090">
    <property type="match status" value="2"/>
</dbReference>
<dbReference type="AlphaFoldDB" id="A0A2U3KTC9"/>
<name>A0A2U3KTC9_9FIRM</name>
<protein>
    <recommendedName>
        <fullName evidence="1">SGNH hydrolase-type esterase domain-containing protein</fullName>
    </recommendedName>
</protein>
<dbReference type="SUPFAM" id="SSF52266">
    <property type="entry name" value="SGNH hydrolase"/>
    <property type="match status" value="1"/>
</dbReference>
<dbReference type="InterPro" id="IPR051922">
    <property type="entry name" value="Bact_Sporulation_Assoc"/>
</dbReference>
<proteinExistence type="predicted"/>
<dbReference type="InterPro" id="IPR013830">
    <property type="entry name" value="SGNH_hydro"/>
</dbReference>
<feature type="domain" description="SGNH hydrolase-type esterase" evidence="1">
    <location>
        <begin position="43"/>
        <end position="252"/>
    </location>
</feature>
<dbReference type="InterPro" id="IPR007253">
    <property type="entry name" value="Cell_wall-bd_2"/>
</dbReference>
<dbReference type="PANTHER" id="PTHR30032">
    <property type="entry name" value="N-ACETYLMURAMOYL-L-ALANINE AMIDASE-RELATED"/>
    <property type="match status" value="1"/>
</dbReference>
<gene>
    <name evidence="2" type="ORF">SBF1_2680008</name>
</gene>
<accession>A0A2U3KTC9</accession>
<dbReference type="OrthoDB" id="9798386at2"/>
<evidence type="ECO:0000259" key="1">
    <source>
        <dbReference type="Pfam" id="PF13472"/>
    </source>
</evidence>
<organism evidence="2 3">
    <name type="scientific">Candidatus Desulfosporosinus infrequens</name>
    <dbReference type="NCBI Taxonomy" id="2043169"/>
    <lineage>
        <taxon>Bacteria</taxon>
        <taxon>Bacillati</taxon>
        <taxon>Bacillota</taxon>
        <taxon>Clostridia</taxon>
        <taxon>Eubacteriales</taxon>
        <taxon>Desulfitobacteriaceae</taxon>
        <taxon>Desulfosporosinus</taxon>
    </lineage>
</organism>
<sequence>MFERKSRHNRKNIGILIILLVFVLGLGGITKSGAATVKLNYVALGDSLAAGYAPNGSIGKGYTDYLADDIRAAGLLGEYDNRYAVPGFTSQDILAELQDDKHTDLPGSPDSLGINKRLALANIITLDIGANDLLDAVKINVQTGTVTYNPETIMSLPAQVGSNVKDIITQIKKDSPTAQIYLMGYYNPFWALPQESQDILNITLSQLNTALNTAASSTGATFVPTQEAIAVNLQGYLPDLYDIHPNQEGYRVIAREFWRMLKTKLAWNSLPGRQFGQMLDNGVRIGGQNRFDTAKLIAESTYPDHVDAVILATGNNWPDALTGSVLSNRYHAPILLVNDTPENSTAAMDYIQTHLNDTGSVYILGGPSAVGLEFETELKNSGFSTTNITRLSGLDRTSTALKIDENLVVPTGGTVFVVTDSDYPDALSASAYAATYAYPIILVPKDNLPVAVRDYLEAVKPSTVIIVGGEGVIKQTVEDQLRTLVGTVVRYSGSDRYATSRALITSLYPDNPGEVCLATGEDYPDALAGSAYAGFWCEPIVLVPKSLDQPTLDLLSKFRGVPYTIFGGSEAVSSQSASEVQAELEENG</sequence>
<evidence type="ECO:0000313" key="3">
    <source>
        <dbReference type="Proteomes" id="UP000238916"/>
    </source>
</evidence>
<dbReference type="Proteomes" id="UP000238916">
    <property type="component" value="Unassembled WGS sequence"/>
</dbReference>
<dbReference type="PANTHER" id="PTHR30032:SF8">
    <property type="entry name" value="GERMINATION-SPECIFIC N-ACETYLMURAMOYL-L-ALANINE AMIDASE"/>
    <property type="match status" value="1"/>
</dbReference>
<dbReference type="Pfam" id="PF13472">
    <property type="entry name" value="Lipase_GDSL_2"/>
    <property type="match status" value="1"/>
</dbReference>
<reference evidence="3" key="1">
    <citation type="submission" date="2018-02" db="EMBL/GenBank/DDBJ databases">
        <authorList>
            <person name="Hausmann B."/>
        </authorList>
    </citation>
    <scope>NUCLEOTIDE SEQUENCE [LARGE SCALE GENOMIC DNA]</scope>
    <source>
        <strain evidence="3">Peat soil MAG SbF1</strain>
    </source>
</reference>
<dbReference type="InterPro" id="IPR036514">
    <property type="entry name" value="SGNH_hydro_sf"/>
</dbReference>
<dbReference type="Pfam" id="PF04122">
    <property type="entry name" value="CW_binding_2"/>
    <property type="match status" value="3"/>
</dbReference>
<dbReference type="Gene3D" id="3.40.50.1110">
    <property type="entry name" value="SGNH hydrolase"/>
    <property type="match status" value="1"/>
</dbReference>
<dbReference type="EMBL" id="OMOF01000188">
    <property type="protein sequence ID" value="SPF42916.1"/>
    <property type="molecule type" value="Genomic_DNA"/>
</dbReference>